<evidence type="ECO:0000313" key="4">
    <source>
        <dbReference type="Proteomes" id="UP001056384"/>
    </source>
</evidence>
<keyword evidence="2" id="KW-0812">Transmembrane</keyword>
<evidence type="ECO:0000313" key="3">
    <source>
        <dbReference type="EMBL" id="USW55968.1"/>
    </source>
</evidence>
<dbReference type="EMBL" id="CP099425">
    <property type="protein sequence ID" value="USW55968.1"/>
    <property type="molecule type" value="Genomic_DNA"/>
</dbReference>
<feature type="region of interest" description="Disordered" evidence="1">
    <location>
        <begin position="1"/>
        <end position="20"/>
    </location>
</feature>
<keyword evidence="4" id="KW-1185">Reference proteome</keyword>
<keyword evidence="2" id="KW-1133">Transmembrane helix</keyword>
<feature type="transmembrane region" description="Helical" evidence="2">
    <location>
        <begin position="99"/>
        <end position="120"/>
    </location>
</feature>
<sequence>MNFREGYLVDPSSPASSRTQARSLTDIDPATYSIRLAELLNSYWLISAGPYAVVYGFTGEPERSVTVSSEYAGTFISLKVDAIANTLSSYETLRCSNSWLVISMLSSLFVLLASITTVVLRIQRNTPELLLNWTTVVRHSHYIGTADVGSFVDDAERSRLLGDIKIRFGDVAPHKEVGHLAIGARDRSSRISEKSARDRGFE</sequence>
<evidence type="ECO:0000256" key="2">
    <source>
        <dbReference type="SAM" id="Phobius"/>
    </source>
</evidence>
<protein>
    <submittedName>
        <fullName evidence="3">Uncharacterized protein</fullName>
    </submittedName>
</protein>
<keyword evidence="2" id="KW-0472">Membrane</keyword>
<gene>
    <name evidence="3" type="ORF">Slin15195_G092870</name>
</gene>
<accession>A0A9Q9ENZ0</accession>
<organism evidence="3 4">
    <name type="scientific">Septoria linicola</name>
    <dbReference type="NCBI Taxonomy" id="215465"/>
    <lineage>
        <taxon>Eukaryota</taxon>
        <taxon>Fungi</taxon>
        <taxon>Dikarya</taxon>
        <taxon>Ascomycota</taxon>
        <taxon>Pezizomycotina</taxon>
        <taxon>Dothideomycetes</taxon>
        <taxon>Dothideomycetidae</taxon>
        <taxon>Mycosphaerellales</taxon>
        <taxon>Mycosphaerellaceae</taxon>
        <taxon>Septoria</taxon>
    </lineage>
</organism>
<dbReference type="AlphaFoldDB" id="A0A9Q9ENZ0"/>
<dbReference type="Proteomes" id="UP001056384">
    <property type="component" value="Chromosome 8"/>
</dbReference>
<evidence type="ECO:0000256" key="1">
    <source>
        <dbReference type="SAM" id="MobiDB-lite"/>
    </source>
</evidence>
<reference evidence="3" key="1">
    <citation type="submission" date="2022-06" db="EMBL/GenBank/DDBJ databases">
        <title>Complete genome sequences of two strains of the flax pathogen Septoria linicola.</title>
        <authorList>
            <person name="Lapalu N."/>
            <person name="Simon A."/>
            <person name="Demenou B."/>
            <person name="Paumier D."/>
            <person name="Guillot M.-P."/>
            <person name="Gout L."/>
            <person name="Valade R."/>
        </authorList>
    </citation>
    <scope>NUCLEOTIDE SEQUENCE</scope>
    <source>
        <strain evidence="3">SE15195</strain>
    </source>
</reference>
<proteinExistence type="predicted"/>
<name>A0A9Q9ENZ0_9PEZI</name>